<sequence>MQGALNAILQDAFDKYPTNPAITSDNKPTINFAELREILTGIQQSLTSSGYQPGDRIAVILPQGPENALTCLGIMQHYCCVPLNPELTSSELNSILSSLSLSAVVTQNELLPHVIGIAKQLNIPQINIVESTQGLSDIQLKCQPRNKPEPYCGDNTKQATLLLHTSGSSSQPKAVPLCETQLVASVDYLCKSLKLTQDDRCYNNLPLFHIGGLLDMLLAPLSQGGNVYLGNNMSSAGFINSLNTFLPTWWQAVPTMIHDVCSQLNSPPEHHLRFCRSVSSPLPSVLREKLENLFSIPVIEIYGMTETAGVIASQAFTSQKNGSVGQSAGSDIMITDDHGNAAKSMQTGEVLVRGKNVFKGYENSANQTDEFIGEWFRTGDLGYSDKDGDLFLCGRIKDIINRGGEKISSRQIDEALLTLPGIEDAACFGIPHPTLGEDIAAALVMKKGPSPDHQLLRTLLREQLPPFKVPRHFYISTQLPRTSGGKLQRQRLKEIHSTPAAPLNQQPLQATTPLAKLLANLWQEALEIPHININDNFFDLGGDSLKAATFMSFLSEKLEHEIPPLALFDHPTIESLEAYLSTQDIDSTAITHPLVVNGFPKPMYQSFMGFMSGWRGERRNSDSLLVGHNTLGSKPALFWGSQSFEEFSLPAKHLGSEQPVYGFRSLYQVPNKTDAHLKQLADVLTKEIQLIQKTGPYLLGGFCAGATLAFEIAKRLIAKGEIISQLILMEKFIAEPYSGRVSYFFSNHSRNSPYLKFHTPEVAWPRYYQGEVSCHCFDIPHTKFLLSGNIEKVSKVMKSEIQLAHKNKTSPKRILENKSLQTRDITNDDCCAEISAVIPRRLSPGNQFSTTIDIHNTGKSHWESSSISGIYLYAKWRSRHSEKVRYWKAGRAALHKTLLSGDKVSININISIPKEIRRWQLEFDLAQEGLFYFKNKGATPAIFPITVFPTPAEILIQWAEKIKLLNKTKDKK</sequence>
<evidence type="ECO:0000313" key="6">
    <source>
        <dbReference type="EMBL" id="CAA0107186.1"/>
    </source>
</evidence>
<protein>
    <submittedName>
        <fullName evidence="6">Putative sulfoacetate--CoA ligase</fullName>
        <ecNumber evidence="6">6.2.1.-</ecNumber>
    </submittedName>
</protein>
<evidence type="ECO:0000256" key="2">
    <source>
        <dbReference type="ARBA" id="ARBA00022450"/>
    </source>
</evidence>
<dbReference type="Proteomes" id="UP000439591">
    <property type="component" value="Unassembled WGS sequence"/>
</dbReference>
<evidence type="ECO:0000256" key="1">
    <source>
        <dbReference type="ARBA" id="ARBA00006432"/>
    </source>
</evidence>
<evidence type="ECO:0000256" key="3">
    <source>
        <dbReference type="ARBA" id="ARBA00022553"/>
    </source>
</evidence>
<dbReference type="EMBL" id="CACSIK010000002">
    <property type="protein sequence ID" value="CAA0107274.1"/>
    <property type="molecule type" value="Genomic_DNA"/>
</dbReference>
<dbReference type="Pfam" id="PF00975">
    <property type="entry name" value="Thioesterase"/>
    <property type="match status" value="1"/>
</dbReference>
<proteinExistence type="inferred from homology"/>
<dbReference type="Gene3D" id="3.30.300.30">
    <property type="match status" value="1"/>
</dbReference>
<gene>
    <name evidence="6" type="primary">sauT</name>
    <name evidence="7" type="ORF">IHBHHGIJ_03048</name>
    <name evidence="6" type="ORF">KFEGEMFD_02423</name>
</gene>
<dbReference type="SUPFAM" id="SSF56801">
    <property type="entry name" value="Acetyl-CoA synthetase-like"/>
    <property type="match status" value="1"/>
</dbReference>
<dbReference type="Pfam" id="PF13193">
    <property type="entry name" value="AMP-binding_C"/>
    <property type="match status" value="1"/>
</dbReference>
<evidence type="ECO:0000256" key="4">
    <source>
        <dbReference type="ARBA" id="ARBA00022598"/>
    </source>
</evidence>
<dbReference type="InterPro" id="IPR020845">
    <property type="entry name" value="AMP-binding_CS"/>
</dbReference>
<keyword evidence="8" id="KW-1185">Reference proteome</keyword>
<dbReference type="SMART" id="SM00823">
    <property type="entry name" value="PKS_PP"/>
    <property type="match status" value="1"/>
</dbReference>
<evidence type="ECO:0000313" key="8">
    <source>
        <dbReference type="Proteomes" id="UP000435877"/>
    </source>
</evidence>
<dbReference type="InterPro" id="IPR029058">
    <property type="entry name" value="AB_hydrolase_fold"/>
</dbReference>
<evidence type="ECO:0000313" key="9">
    <source>
        <dbReference type="Proteomes" id="UP000439591"/>
    </source>
</evidence>
<dbReference type="InterPro" id="IPR000873">
    <property type="entry name" value="AMP-dep_synth/lig_dom"/>
</dbReference>
<dbReference type="PROSITE" id="PS50075">
    <property type="entry name" value="CARRIER"/>
    <property type="match status" value="1"/>
</dbReference>
<dbReference type="Pfam" id="PF00550">
    <property type="entry name" value="PP-binding"/>
    <property type="match status" value="1"/>
</dbReference>
<dbReference type="GO" id="GO:0006631">
    <property type="term" value="P:fatty acid metabolic process"/>
    <property type="evidence" value="ECO:0007669"/>
    <property type="project" value="TreeGrafter"/>
</dbReference>
<dbReference type="GO" id="GO:0031177">
    <property type="term" value="F:phosphopantetheine binding"/>
    <property type="evidence" value="ECO:0007669"/>
    <property type="project" value="InterPro"/>
</dbReference>
<comment type="similarity">
    <text evidence="1">Belongs to the ATP-dependent AMP-binding enzyme family.</text>
</comment>
<dbReference type="Gene3D" id="2.60.40.10">
    <property type="entry name" value="Immunoglobulins"/>
    <property type="match status" value="1"/>
</dbReference>
<keyword evidence="3" id="KW-0597">Phosphoprotein</keyword>
<dbReference type="GO" id="GO:0031956">
    <property type="term" value="F:medium-chain fatty acid-CoA ligase activity"/>
    <property type="evidence" value="ECO:0007669"/>
    <property type="project" value="TreeGrafter"/>
</dbReference>
<dbReference type="InterPro" id="IPR009081">
    <property type="entry name" value="PP-bd_ACP"/>
</dbReference>
<dbReference type="Gene3D" id="1.10.1200.10">
    <property type="entry name" value="ACP-like"/>
    <property type="match status" value="1"/>
</dbReference>
<dbReference type="EC" id="6.2.1.-" evidence="6"/>
<keyword evidence="4 6" id="KW-0436">Ligase</keyword>
<dbReference type="Proteomes" id="UP000435877">
    <property type="component" value="Unassembled WGS sequence"/>
</dbReference>
<dbReference type="OrthoDB" id="9761989at2"/>
<evidence type="ECO:0000259" key="5">
    <source>
        <dbReference type="PROSITE" id="PS50075"/>
    </source>
</evidence>
<dbReference type="InterPro" id="IPR001031">
    <property type="entry name" value="Thioesterase"/>
</dbReference>
<dbReference type="PROSITE" id="PS00455">
    <property type="entry name" value="AMP_BINDING"/>
    <property type="match status" value="1"/>
</dbReference>
<dbReference type="EMBL" id="CACSIM010000003">
    <property type="protein sequence ID" value="CAA0107186.1"/>
    <property type="molecule type" value="Genomic_DNA"/>
</dbReference>
<dbReference type="InterPro" id="IPR045851">
    <property type="entry name" value="AMP-bd_C_sf"/>
</dbReference>
<organism evidence="6 9">
    <name type="scientific">Zhongshania aliphaticivorans</name>
    <dbReference type="NCBI Taxonomy" id="1470434"/>
    <lineage>
        <taxon>Bacteria</taxon>
        <taxon>Pseudomonadati</taxon>
        <taxon>Pseudomonadota</taxon>
        <taxon>Gammaproteobacteria</taxon>
        <taxon>Cellvibrionales</taxon>
        <taxon>Spongiibacteraceae</taxon>
        <taxon>Zhongshania</taxon>
    </lineage>
</organism>
<dbReference type="SUPFAM" id="SSF53474">
    <property type="entry name" value="alpha/beta-Hydrolases"/>
    <property type="match status" value="1"/>
</dbReference>
<dbReference type="InterPro" id="IPR020806">
    <property type="entry name" value="PKS_PP-bd"/>
</dbReference>
<dbReference type="SUPFAM" id="SSF47336">
    <property type="entry name" value="ACP-like"/>
    <property type="match status" value="1"/>
</dbReference>
<reference evidence="8 9" key="1">
    <citation type="submission" date="2019-11" db="EMBL/GenBank/DDBJ databases">
        <authorList>
            <person name="Holert J."/>
        </authorList>
    </citation>
    <scope>NUCLEOTIDE SEQUENCE [LARGE SCALE GENOMIC DNA]</scope>
    <source>
        <strain evidence="6">BC3_2A</strain>
        <strain evidence="7">SB11_1A</strain>
    </source>
</reference>
<dbReference type="Pfam" id="PF00501">
    <property type="entry name" value="AMP-binding"/>
    <property type="match status" value="1"/>
</dbReference>
<dbReference type="InterPro" id="IPR042099">
    <property type="entry name" value="ANL_N_sf"/>
</dbReference>
<dbReference type="Gene3D" id="3.40.50.1820">
    <property type="entry name" value="alpha/beta hydrolase"/>
    <property type="match status" value="1"/>
</dbReference>
<keyword evidence="2" id="KW-0596">Phosphopantetheine</keyword>
<dbReference type="RefSeq" id="WP_159269744.1">
    <property type="nucleotide sequence ID" value="NZ_CACSIK010000002.1"/>
</dbReference>
<feature type="domain" description="Carrier" evidence="5">
    <location>
        <begin position="509"/>
        <end position="584"/>
    </location>
</feature>
<name>A0A5S9PSN1_9GAMM</name>
<accession>A0A5S9PSN1</accession>
<dbReference type="PANTHER" id="PTHR43201:SF5">
    <property type="entry name" value="MEDIUM-CHAIN ACYL-COA LIGASE ACSF2, MITOCHONDRIAL"/>
    <property type="match status" value="1"/>
</dbReference>
<dbReference type="AlphaFoldDB" id="A0A5S9PSN1"/>
<dbReference type="InterPro" id="IPR013783">
    <property type="entry name" value="Ig-like_fold"/>
</dbReference>
<dbReference type="Gene3D" id="3.40.50.12780">
    <property type="entry name" value="N-terminal domain of ligase-like"/>
    <property type="match status" value="1"/>
</dbReference>
<dbReference type="PANTHER" id="PTHR43201">
    <property type="entry name" value="ACYL-COA SYNTHETASE"/>
    <property type="match status" value="1"/>
</dbReference>
<dbReference type="InterPro" id="IPR036736">
    <property type="entry name" value="ACP-like_sf"/>
</dbReference>
<evidence type="ECO:0000313" key="7">
    <source>
        <dbReference type="EMBL" id="CAA0107274.1"/>
    </source>
</evidence>
<dbReference type="InterPro" id="IPR025110">
    <property type="entry name" value="AMP-bd_C"/>
</dbReference>